<dbReference type="CDD" id="cd01335">
    <property type="entry name" value="Radical_SAM"/>
    <property type="match status" value="1"/>
</dbReference>
<dbReference type="Gene3D" id="3.20.20.70">
    <property type="entry name" value="Aldolase class I"/>
    <property type="match status" value="1"/>
</dbReference>
<dbReference type="PANTHER" id="PTHR11228">
    <property type="entry name" value="RADICAL SAM DOMAIN PROTEIN"/>
    <property type="match status" value="1"/>
</dbReference>
<keyword evidence="6" id="KW-0411">Iron-sulfur</keyword>
<dbReference type="InterPro" id="IPR050377">
    <property type="entry name" value="Radical_SAM_PqqE_MftC-like"/>
</dbReference>
<dbReference type="InterPro" id="IPR023885">
    <property type="entry name" value="4Fe4S-binding_SPASM_dom"/>
</dbReference>
<keyword evidence="9" id="KW-1185">Reference proteome</keyword>
<dbReference type="PANTHER" id="PTHR11228:SF7">
    <property type="entry name" value="PQQA PEPTIDE CYCLASE"/>
    <property type="match status" value="1"/>
</dbReference>
<evidence type="ECO:0000313" key="8">
    <source>
        <dbReference type="EMBL" id="MBT1687400.1"/>
    </source>
</evidence>
<evidence type="ECO:0000256" key="2">
    <source>
        <dbReference type="ARBA" id="ARBA00022485"/>
    </source>
</evidence>
<organism evidence="8 9">
    <name type="scientific">Dawidia soli</name>
    <dbReference type="NCBI Taxonomy" id="2782352"/>
    <lineage>
        <taxon>Bacteria</taxon>
        <taxon>Pseudomonadati</taxon>
        <taxon>Bacteroidota</taxon>
        <taxon>Cytophagia</taxon>
        <taxon>Cytophagales</taxon>
        <taxon>Chryseotaleaceae</taxon>
        <taxon>Dawidia</taxon>
    </lineage>
</organism>
<dbReference type="CDD" id="cd21126">
    <property type="entry name" value="SPASM_rSAM"/>
    <property type="match status" value="1"/>
</dbReference>
<dbReference type="EMBL" id="JAHESC010000016">
    <property type="protein sequence ID" value="MBT1687400.1"/>
    <property type="molecule type" value="Genomic_DNA"/>
</dbReference>
<dbReference type="SFLD" id="SFLDG01067">
    <property type="entry name" value="SPASM/twitch_domain_containing"/>
    <property type="match status" value="1"/>
</dbReference>
<dbReference type="AlphaFoldDB" id="A0AAP2DAK2"/>
<evidence type="ECO:0000256" key="1">
    <source>
        <dbReference type="ARBA" id="ARBA00001966"/>
    </source>
</evidence>
<evidence type="ECO:0000313" key="9">
    <source>
        <dbReference type="Proteomes" id="UP001319180"/>
    </source>
</evidence>
<dbReference type="SFLD" id="SFLDG01387">
    <property type="entry name" value="BtrN-like_SPASM_domain_contain"/>
    <property type="match status" value="1"/>
</dbReference>
<dbReference type="SUPFAM" id="SSF102114">
    <property type="entry name" value="Radical SAM enzymes"/>
    <property type="match status" value="1"/>
</dbReference>
<dbReference type="Pfam" id="PF04055">
    <property type="entry name" value="Radical_SAM"/>
    <property type="match status" value="1"/>
</dbReference>
<dbReference type="InterPro" id="IPR034391">
    <property type="entry name" value="AdoMet-like_SPASM_containing"/>
</dbReference>
<proteinExistence type="predicted"/>
<dbReference type="InterPro" id="IPR058240">
    <property type="entry name" value="rSAM_sf"/>
</dbReference>
<dbReference type="GO" id="GO:0051536">
    <property type="term" value="F:iron-sulfur cluster binding"/>
    <property type="evidence" value="ECO:0007669"/>
    <property type="project" value="UniProtKB-KW"/>
</dbReference>
<keyword evidence="5" id="KW-0408">Iron</keyword>
<evidence type="ECO:0000256" key="3">
    <source>
        <dbReference type="ARBA" id="ARBA00022691"/>
    </source>
</evidence>
<evidence type="ECO:0000256" key="4">
    <source>
        <dbReference type="ARBA" id="ARBA00022723"/>
    </source>
</evidence>
<reference evidence="8 9" key="1">
    <citation type="submission" date="2021-05" db="EMBL/GenBank/DDBJ databases">
        <title>A Polyphasic approach of four new species of the genus Ohtaekwangia: Ohtaekwangia histidinii sp. nov., Ohtaekwangia cretensis sp. nov., Ohtaekwangia indiensis sp. nov., Ohtaekwangia reichenbachii sp. nov. from diverse environment.</title>
        <authorList>
            <person name="Octaviana S."/>
        </authorList>
    </citation>
    <scope>NUCLEOTIDE SEQUENCE [LARGE SCALE GENOMIC DNA]</scope>
    <source>
        <strain evidence="8 9">PWU37</strain>
    </source>
</reference>
<keyword evidence="2" id="KW-0004">4Fe-4S</keyword>
<dbReference type="InterPro" id="IPR007197">
    <property type="entry name" value="rSAM"/>
</dbReference>
<evidence type="ECO:0000259" key="7">
    <source>
        <dbReference type="PROSITE" id="PS51918"/>
    </source>
</evidence>
<keyword evidence="4" id="KW-0479">Metal-binding</keyword>
<accession>A0AAP2DAK2</accession>
<dbReference type="GO" id="GO:0003824">
    <property type="term" value="F:catalytic activity"/>
    <property type="evidence" value="ECO:0007669"/>
    <property type="project" value="InterPro"/>
</dbReference>
<dbReference type="PROSITE" id="PS51918">
    <property type="entry name" value="RADICAL_SAM"/>
    <property type="match status" value="1"/>
</dbReference>
<dbReference type="Proteomes" id="UP001319180">
    <property type="component" value="Unassembled WGS sequence"/>
</dbReference>
<gene>
    <name evidence="8" type="ORF">KK078_12595</name>
</gene>
<comment type="cofactor">
    <cofactor evidence="1">
        <name>[4Fe-4S] cluster</name>
        <dbReference type="ChEBI" id="CHEBI:49883"/>
    </cofactor>
</comment>
<dbReference type="GO" id="GO:0046872">
    <property type="term" value="F:metal ion binding"/>
    <property type="evidence" value="ECO:0007669"/>
    <property type="project" value="UniProtKB-KW"/>
</dbReference>
<keyword evidence="3" id="KW-0949">S-adenosyl-L-methionine</keyword>
<dbReference type="SFLD" id="SFLDS00029">
    <property type="entry name" value="Radical_SAM"/>
    <property type="match status" value="1"/>
</dbReference>
<sequence length="340" mass="38784">MMGGWNDRLNFASKTTAKRAWNAARIYTSYQRSRRTGTPVMAGLPISISFEPTTSCNLRCPECPSGLRSFTRPTGMLGKALFQNVIDQLAPSLSYLTFYFQGEPYLHPDFLDMVQYASRKGIYTATSTNAHYLTEERARLTVESGLDRLIISIDGTTQDTYQSYRVGGNLDKVIEGTRNILAWKKKRKAKAPHVIFQFLVVKPNEHQIPEVYALAKELGVDQVLLKTAQIYDYENGSDLIPTQDKYARYYQKTDGTYGIKNNLDNHCWKMWHSCVITWDGKIVPCCFDKDAHHVLGDLNHQSFEEIWQGPAYQDFRAALMRSRSEIEICKNCTEGAKVWA</sequence>
<comment type="caution">
    <text evidence="8">The sequence shown here is derived from an EMBL/GenBank/DDBJ whole genome shotgun (WGS) entry which is preliminary data.</text>
</comment>
<dbReference type="Pfam" id="PF13186">
    <property type="entry name" value="SPASM"/>
    <property type="match status" value="1"/>
</dbReference>
<feature type="domain" description="Radical SAM core" evidence="7">
    <location>
        <begin position="40"/>
        <end position="260"/>
    </location>
</feature>
<dbReference type="InterPro" id="IPR013785">
    <property type="entry name" value="Aldolase_TIM"/>
</dbReference>
<evidence type="ECO:0000256" key="6">
    <source>
        <dbReference type="ARBA" id="ARBA00023014"/>
    </source>
</evidence>
<name>A0AAP2DAK2_9BACT</name>
<evidence type="ECO:0000256" key="5">
    <source>
        <dbReference type="ARBA" id="ARBA00023004"/>
    </source>
</evidence>
<protein>
    <submittedName>
        <fullName evidence="8">SPASM domain-containing protein</fullName>
    </submittedName>
</protein>
<dbReference type="RefSeq" id="WP_254090694.1">
    <property type="nucleotide sequence ID" value="NZ_JAHESC010000016.1"/>
</dbReference>